<protein>
    <submittedName>
        <fullName evidence="4">Ankyrin repeat domain-containing protein</fullName>
    </submittedName>
</protein>
<evidence type="ECO:0000256" key="2">
    <source>
        <dbReference type="ARBA" id="ARBA00023043"/>
    </source>
</evidence>
<proteinExistence type="predicted"/>
<organism evidence="4 5">
    <name type="scientific">Chloropicon primus</name>
    <dbReference type="NCBI Taxonomy" id="1764295"/>
    <lineage>
        <taxon>Eukaryota</taxon>
        <taxon>Viridiplantae</taxon>
        <taxon>Chlorophyta</taxon>
        <taxon>Chloropicophyceae</taxon>
        <taxon>Chloropicales</taxon>
        <taxon>Chloropicaceae</taxon>
        <taxon>Chloropicon</taxon>
    </lineage>
</organism>
<dbReference type="AlphaFoldDB" id="A0A5B8MVT1"/>
<evidence type="ECO:0000256" key="1">
    <source>
        <dbReference type="ARBA" id="ARBA00022737"/>
    </source>
</evidence>
<evidence type="ECO:0000256" key="3">
    <source>
        <dbReference type="PROSITE-ProRule" id="PRU00023"/>
    </source>
</evidence>
<dbReference type="GO" id="GO:0085020">
    <property type="term" value="P:protein K6-linked ubiquitination"/>
    <property type="evidence" value="ECO:0007669"/>
    <property type="project" value="TreeGrafter"/>
</dbReference>
<dbReference type="OrthoDB" id="551533at2759"/>
<dbReference type="STRING" id="1764295.A0A5B8MVT1"/>
<evidence type="ECO:0000313" key="4">
    <source>
        <dbReference type="EMBL" id="QDZ24461.1"/>
    </source>
</evidence>
<sequence length="159" mass="17720">MAPPQTTVLHQAARDNNVSKMRSVLYDQPTFTEKLFKTKRPTIDAKDNVGRTPLIEAARYGCYDAVKYLLDNGASSRVQTNTTGSTCLHQAVKHRHSDVVKLLLAYGANPNVKNFDGVNCFELAQKNHFDDILYLLQNPDATQVAKNRDYVPPLVSGLD</sequence>
<dbReference type="PROSITE" id="PS50088">
    <property type="entry name" value="ANK_REPEAT"/>
    <property type="match status" value="2"/>
</dbReference>
<dbReference type="GO" id="GO:0004842">
    <property type="term" value="F:ubiquitin-protein transferase activity"/>
    <property type="evidence" value="ECO:0007669"/>
    <property type="project" value="TreeGrafter"/>
</dbReference>
<reference evidence="4 5" key="1">
    <citation type="submission" date="2018-07" db="EMBL/GenBank/DDBJ databases">
        <title>The complete nuclear genome of the prasinophyte Chloropicon primus (CCMP1205).</title>
        <authorList>
            <person name="Pombert J.-F."/>
            <person name="Otis C."/>
            <person name="Turmel M."/>
            <person name="Lemieux C."/>
        </authorList>
    </citation>
    <scope>NUCLEOTIDE SEQUENCE [LARGE SCALE GENOMIC DNA]</scope>
    <source>
        <strain evidence="4 5">CCMP1205</strain>
    </source>
</reference>
<dbReference type="Pfam" id="PF13857">
    <property type="entry name" value="Ank_5"/>
    <property type="match status" value="1"/>
</dbReference>
<dbReference type="PRINTS" id="PR01415">
    <property type="entry name" value="ANKYRIN"/>
</dbReference>
<dbReference type="InterPro" id="IPR002110">
    <property type="entry name" value="Ankyrin_rpt"/>
</dbReference>
<keyword evidence="2 3" id="KW-0040">ANK repeat</keyword>
<feature type="repeat" description="ANK" evidence="3">
    <location>
        <begin position="49"/>
        <end position="81"/>
    </location>
</feature>
<dbReference type="SMART" id="SM00248">
    <property type="entry name" value="ANK"/>
    <property type="match status" value="2"/>
</dbReference>
<gene>
    <name evidence="4" type="ORF">A3770_13p69790</name>
</gene>
<dbReference type="PANTHER" id="PTHR24171">
    <property type="entry name" value="ANKYRIN REPEAT DOMAIN-CONTAINING PROTEIN 39-RELATED"/>
    <property type="match status" value="1"/>
</dbReference>
<dbReference type="InterPro" id="IPR036770">
    <property type="entry name" value="Ankyrin_rpt-contain_sf"/>
</dbReference>
<dbReference type="Proteomes" id="UP000316726">
    <property type="component" value="Chromosome 13"/>
</dbReference>
<dbReference type="Gene3D" id="1.25.40.20">
    <property type="entry name" value="Ankyrin repeat-containing domain"/>
    <property type="match status" value="1"/>
</dbReference>
<dbReference type="PROSITE" id="PS50297">
    <property type="entry name" value="ANK_REP_REGION"/>
    <property type="match status" value="2"/>
</dbReference>
<keyword evidence="1" id="KW-0677">Repeat</keyword>
<accession>A0A5B8MVT1</accession>
<keyword evidence="5" id="KW-1185">Reference proteome</keyword>
<feature type="repeat" description="ANK" evidence="3">
    <location>
        <begin position="83"/>
        <end position="115"/>
    </location>
</feature>
<evidence type="ECO:0000313" key="5">
    <source>
        <dbReference type="Proteomes" id="UP000316726"/>
    </source>
</evidence>
<dbReference type="PANTHER" id="PTHR24171:SF8">
    <property type="entry name" value="BRCA1-ASSOCIATED RING DOMAIN PROTEIN 1"/>
    <property type="match status" value="1"/>
</dbReference>
<name>A0A5B8MVT1_9CHLO</name>
<dbReference type="SUPFAM" id="SSF48403">
    <property type="entry name" value="Ankyrin repeat"/>
    <property type="match status" value="1"/>
</dbReference>
<dbReference type="EMBL" id="CP031046">
    <property type="protein sequence ID" value="QDZ24461.1"/>
    <property type="molecule type" value="Genomic_DNA"/>
</dbReference>